<dbReference type="EMBL" id="UINC01174140">
    <property type="protein sequence ID" value="SVD80118.1"/>
    <property type="molecule type" value="Genomic_DNA"/>
</dbReference>
<feature type="non-terminal residue" evidence="1">
    <location>
        <position position="30"/>
    </location>
</feature>
<proteinExistence type="predicted"/>
<organism evidence="1">
    <name type="scientific">marine metagenome</name>
    <dbReference type="NCBI Taxonomy" id="408172"/>
    <lineage>
        <taxon>unclassified sequences</taxon>
        <taxon>metagenomes</taxon>
        <taxon>ecological metagenomes</taxon>
    </lineage>
</organism>
<sequence length="30" mass="3216">MWLIKRLQGTVALLLTKVATSIVRAAAPPP</sequence>
<evidence type="ECO:0000313" key="1">
    <source>
        <dbReference type="EMBL" id="SVD80118.1"/>
    </source>
</evidence>
<gene>
    <name evidence="1" type="ORF">METZ01_LOCUS432972</name>
</gene>
<reference evidence="1" key="1">
    <citation type="submission" date="2018-05" db="EMBL/GenBank/DDBJ databases">
        <authorList>
            <person name="Lanie J.A."/>
            <person name="Ng W.-L."/>
            <person name="Kazmierczak K.M."/>
            <person name="Andrzejewski T.M."/>
            <person name="Davidsen T.M."/>
            <person name="Wayne K.J."/>
            <person name="Tettelin H."/>
            <person name="Glass J.I."/>
            <person name="Rusch D."/>
            <person name="Podicherti R."/>
            <person name="Tsui H.-C.T."/>
            <person name="Winkler M.E."/>
        </authorList>
    </citation>
    <scope>NUCLEOTIDE SEQUENCE</scope>
</reference>
<accession>A0A382YC58</accession>
<dbReference type="AlphaFoldDB" id="A0A382YC58"/>
<name>A0A382YC58_9ZZZZ</name>
<protein>
    <submittedName>
        <fullName evidence="1">Uncharacterized protein</fullName>
    </submittedName>
</protein>